<keyword evidence="3" id="KW-1185">Reference proteome</keyword>
<dbReference type="Proteomes" id="UP000759131">
    <property type="component" value="Unassembled WGS sequence"/>
</dbReference>
<dbReference type="EMBL" id="OC862811">
    <property type="protein sequence ID" value="CAD7630537.1"/>
    <property type="molecule type" value="Genomic_DNA"/>
</dbReference>
<name>A0A7R9KY67_9ACAR</name>
<sequence length="306" mass="33820">MSAEEEVESSEVSAISGTDEYNSGLTEEEVDELRKSWEIKDHWVLRRDFILQHKSKYPLDRLLCLAQTFVNINVLHNEYDPQLMKLIDDLAKDMNCQTVFVLIVLTTTGCQLGLSSSARKPTARDPEKSGFVCTDNQLKAVTNGLLEARKCVDEKWAQKFDPISTCCHLSDCVYHKLYRVNCTEWTEGGGSRYRQLRDQLKANCTADQCSSNTNKGSGDCVQMLECDPKAVFEPIAVTTPTPSPAVVLNTVSTPKPLSGKSATTGPPVPSIPMPLIVIAFLASDGSHSPTHSRTAFVRTLVLYSVD</sequence>
<dbReference type="AlphaFoldDB" id="A0A7R9KY67"/>
<dbReference type="InterPro" id="IPR021859">
    <property type="entry name" value="XTBD"/>
</dbReference>
<dbReference type="PROSITE" id="PS51827">
    <property type="entry name" value="XTBD"/>
    <property type="match status" value="1"/>
</dbReference>
<feature type="domain" description="XRN2-binding (XTBD)" evidence="1">
    <location>
        <begin position="30"/>
        <end position="120"/>
    </location>
</feature>
<dbReference type="PANTHER" id="PTHR48430:SF1">
    <property type="entry name" value="PARTNER OF XRN-2 PROTEIN 1"/>
    <property type="match status" value="1"/>
</dbReference>
<reference evidence="2" key="1">
    <citation type="submission" date="2020-11" db="EMBL/GenBank/DDBJ databases">
        <authorList>
            <person name="Tran Van P."/>
        </authorList>
    </citation>
    <scope>NUCLEOTIDE SEQUENCE</scope>
</reference>
<dbReference type="Pfam" id="PF11952">
    <property type="entry name" value="XTBD"/>
    <property type="match status" value="1"/>
</dbReference>
<protein>
    <recommendedName>
        <fullName evidence="1">XRN2-binding (XTBD) domain-containing protein</fullName>
    </recommendedName>
</protein>
<evidence type="ECO:0000313" key="2">
    <source>
        <dbReference type="EMBL" id="CAD7630537.1"/>
    </source>
</evidence>
<dbReference type="EMBL" id="CAJPIZ010008236">
    <property type="protein sequence ID" value="CAG2110967.1"/>
    <property type="molecule type" value="Genomic_DNA"/>
</dbReference>
<dbReference type="OrthoDB" id="2359216at2759"/>
<proteinExistence type="predicted"/>
<organism evidence="2">
    <name type="scientific">Medioppia subpectinata</name>
    <dbReference type="NCBI Taxonomy" id="1979941"/>
    <lineage>
        <taxon>Eukaryota</taxon>
        <taxon>Metazoa</taxon>
        <taxon>Ecdysozoa</taxon>
        <taxon>Arthropoda</taxon>
        <taxon>Chelicerata</taxon>
        <taxon>Arachnida</taxon>
        <taxon>Acari</taxon>
        <taxon>Acariformes</taxon>
        <taxon>Sarcoptiformes</taxon>
        <taxon>Oribatida</taxon>
        <taxon>Brachypylina</taxon>
        <taxon>Oppioidea</taxon>
        <taxon>Oppiidae</taxon>
        <taxon>Medioppia</taxon>
    </lineage>
</organism>
<accession>A0A7R9KY67</accession>
<dbReference type="PANTHER" id="PTHR48430">
    <property type="entry name" value="PARTNER OF XRN-2 PROTEIN 1"/>
    <property type="match status" value="1"/>
</dbReference>
<gene>
    <name evidence="2" type="ORF">OSB1V03_LOCUS10949</name>
</gene>
<evidence type="ECO:0000313" key="3">
    <source>
        <dbReference type="Proteomes" id="UP000759131"/>
    </source>
</evidence>
<evidence type="ECO:0000259" key="1">
    <source>
        <dbReference type="PROSITE" id="PS51827"/>
    </source>
</evidence>